<evidence type="ECO:0000256" key="2">
    <source>
        <dbReference type="SAM" id="Phobius"/>
    </source>
</evidence>
<feature type="region of interest" description="Disordered" evidence="1">
    <location>
        <begin position="29"/>
        <end position="101"/>
    </location>
</feature>
<feature type="signal peptide" evidence="3">
    <location>
        <begin position="1"/>
        <end position="25"/>
    </location>
</feature>
<dbReference type="Proteomes" id="UP001306592">
    <property type="component" value="Unassembled WGS sequence"/>
</dbReference>
<accession>A0ABU8D9X7</accession>
<dbReference type="EMBL" id="JBANEI010000001">
    <property type="protein sequence ID" value="MEI2680323.1"/>
    <property type="molecule type" value="Genomic_DNA"/>
</dbReference>
<evidence type="ECO:0000256" key="3">
    <source>
        <dbReference type="SAM" id="SignalP"/>
    </source>
</evidence>
<keyword evidence="2" id="KW-0472">Membrane</keyword>
<proteinExistence type="predicted"/>
<name>A0ABU8D9X7_ERWAP</name>
<dbReference type="Pfam" id="PF11776">
    <property type="entry name" value="RcnB"/>
    <property type="match status" value="1"/>
</dbReference>
<protein>
    <submittedName>
        <fullName evidence="4">RcnB family protein</fullName>
    </submittedName>
</protein>
<keyword evidence="2" id="KW-1133">Transmembrane helix</keyword>
<dbReference type="GeneID" id="89476478"/>
<evidence type="ECO:0000313" key="5">
    <source>
        <dbReference type="Proteomes" id="UP001306592"/>
    </source>
</evidence>
<evidence type="ECO:0000313" key="4">
    <source>
        <dbReference type="EMBL" id="MEI2680323.1"/>
    </source>
</evidence>
<dbReference type="InterPro" id="IPR024572">
    <property type="entry name" value="RcnB"/>
</dbReference>
<comment type="caution">
    <text evidence="4">The sequence shown here is derived from an EMBL/GenBank/DDBJ whole genome shotgun (WGS) entry which is preliminary data.</text>
</comment>
<dbReference type="RefSeq" id="WP_048916825.1">
    <property type="nucleotide sequence ID" value="NZ_CAKKMT010000008.1"/>
</dbReference>
<organism evidence="4 5">
    <name type="scientific">Erwinia aphidicola</name>
    <dbReference type="NCBI Taxonomy" id="68334"/>
    <lineage>
        <taxon>Bacteria</taxon>
        <taxon>Pseudomonadati</taxon>
        <taxon>Pseudomonadota</taxon>
        <taxon>Gammaproteobacteria</taxon>
        <taxon>Enterobacterales</taxon>
        <taxon>Erwiniaceae</taxon>
        <taxon>Erwinia</taxon>
    </lineage>
</organism>
<feature type="chain" id="PRO_5047338706" evidence="3">
    <location>
        <begin position="26"/>
        <end position="149"/>
    </location>
</feature>
<gene>
    <name evidence="4" type="ORF">V8N49_01370</name>
</gene>
<dbReference type="Gene3D" id="3.10.450.160">
    <property type="entry name" value="inner membrane protein cigr"/>
    <property type="match status" value="1"/>
</dbReference>
<keyword evidence="3" id="KW-0732">Signal</keyword>
<reference evidence="4 5" key="1">
    <citation type="submission" date="2024-02" db="EMBL/GenBank/DDBJ databases">
        <title>First report Erwinia aphidicola in onion in Chile.</title>
        <authorList>
            <person name="Valenzuela M."/>
            <person name="Pena M."/>
            <person name="Dutta B."/>
        </authorList>
    </citation>
    <scope>NUCLEOTIDE SEQUENCE [LARGE SCALE GENOMIC DNA]</scope>
    <source>
        <strain evidence="4 5">QCJ3A</strain>
    </source>
</reference>
<feature type="transmembrane region" description="Helical" evidence="2">
    <location>
        <begin position="127"/>
        <end position="147"/>
    </location>
</feature>
<evidence type="ECO:0000256" key="1">
    <source>
        <dbReference type="SAM" id="MobiDB-lite"/>
    </source>
</evidence>
<sequence>MKKTTLALIISVFTASSLFTTLSYADGPGNGPDREWHQQGGHDNHGGDERHDDRHDDRGHNERGDDHRGRGGPGERDHFAWQGHDFRRGHPAPDRFRGDDYRVDDWRDRGLDEPPRGEHWAYVDGNYVLIAAATGIITSIILGNIVGNH</sequence>
<keyword evidence="5" id="KW-1185">Reference proteome</keyword>
<feature type="compositionally biased region" description="Basic and acidic residues" evidence="1">
    <location>
        <begin position="32"/>
        <end position="101"/>
    </location>
</feature>
<keyword evidence="2" id="KW-0812">Transmembrane</keyword>